<organism evidence="1 2">
    <name type="scientific">Geosmithia morbida</name>
    <dbReference type="NCBI Taxonomy" id="1094350"/>
    <lineage>
        <taxon>Eukaryota</taxon>
        <taxon>Fungi</taxon>
        <taxon>Dikarya</taxon>
        <taxon>Ascomycota</taxon>
        <taxon>Pezizomycotina</taxon>
        <taxon>Sordariomycetes</taxon>
        <taxon>Hypocreomycetidae</taxon>
        <taxon>Hypocreales</taxon>
        <taxon>Bionectriaceae</taxon>
        <taxon>Geosmithia</taxon>
    </lineage>
</organism>
<keyword evidence="2" id="KW-1185">Reference proteome</keyword>
<proteinExistence type="predicted"/>
<dbReference type="Proteomes" id="UP000749293">
    <property type="component" value="Unassembled WGS sequence"/>
</dbReference>
<dbReference type="EMBL" id="JAANYQ010000004">
    <property type="protein sequence ID" value="KAF4124672.1"/>
    <property type="molecule type" value="Genomic_DNA"/>
</dbReference>
<accession>A0A9P4YZK2</accession>
<comment type="caution">
    <text evidence="1">The sequence shown here is derived from an EMBL/GenBank/DDBJ whole genome shotgun (WGS) entry which is preliminary data.</text>
</comment>
<gene>
    <name evidence="1" type="ORF">GMORB2_5338</name>
</gene>
<name>A0A9P4YZK2_9HYPO</name>
<reference evidence="1" key="1">
    <citation type="submission" date="2020-03" db="EMBL/GenBank/DDBJ databases">
        <title>Site-based positive gene gene selection in Geosmithia morbida across the United States reveals a broad range of putative effectors and factors for local host and environmental adapation.</title>
        <authorList>
            <person name="Onufrak A."/>
            <person name="Murdoch R.W."/>
            <person name="Gazis R."/>
            <person name="Huff M."/>
            <person name="Staton M."/>
            <person name="Klingeman W."/>
            <person name="Hadziabdic D."/>
        </authorList>
    </citation>
    <scope>NUCLEOTIDE SEQUENCE</scope>
    <source>
        <strain evidence="1">1262</strain>
    </source>
</reference>
<sequence>MRADGFPQSKPANEDVWTEKEFHRRQAFRDGSHEFRFRDIAWVVYCSYRNHSPET</sequence>
<dbReference type="GeneID" id="55971566"/>
<dbReference type="RefSeq" id="XP_035323324.1">
    <property type="nucleotide sequence ID" value="XM_035467312.1"/>
</dbReference>
<evidence type="ECO:0000313" key="1">
    <source>
        <dbReference type="EMBL" id="KAF4124672.1"/>
    </source>
</evidence>
<evidence type="ECO:0000313" key="2">
    <source>
        <dbReference type="Proteomes" id="UP000749293"/>
    </source>
</evidence>
<protein>
    <submittedName>
        <fullName evidence="1">Uncharacterized protein</fullName>
    </submittedName>
</protein>
<dbReference type="AlphaFoldDB" id="A0A9P4YZK2"/>